<feature type="domain" description="Potassium channel" evidence="2">
    <location>
        <begin position="65"/>
        <end position="134"/>
    </location>
</feature>
<dbReference type="KEGG" id="tom:BWR18_07270"/>
<dbReference type="SUPFAM" id="SSF81324">
    <property type="entry name" value="Voltage-gated potassium channels"/>
    <property type="match status" value="1"/>
</dbReference>
<gene>
    <name evidence="3" type="ORF">BWR18_07270</name>
</gene>
<dbReference type="Proteomes" id="UP000186336">
    <property type="component" value="Chromosome"/>
</dbReference>
<dbReference type="AlphaFoldDB" id="A0A1P8MU22"/>
<keyword evidence="1" id="KW-0812">Transmembrane</keyword>
<feature type="transmembrane region" description="Helical" evidence="1">
    <location>
        <begin position="45"/>
        <end position="63"/>
    </location>
</feature>
<keyword evidence="1" id="KW-1133">Transmembrane helix</keyword>
<proteinExistence type="predicted"/>
<evidence type="ECO:0000313" key="4">
    <source>
        <dbReference type="Proteomes" id="UP000186336"/>
    </source>
</evidence>
<feature type="transmembrane region" description="Helical" evidence="1">
    <location>
        <begin position="12"/>
        <end position="33"/>
    </location>
</feature>
<feature type="transmembrane region" description="Helical" evidence="1">
    <location>
        <begin position="70"/>
        <end position="90"/>
    </location>
</feature>
<dbReference type="Pfam" id="PF07885">
    <property type="entry name" value="Ion_trans_2"/>
    <property type="match status" value="1"/>
</dbReference>
<sequence length="146" mass="15553">MTTAAEIAFGSLLLVICAIVHVGIVTAAIPVIIRVASALHGARTALSVLLLLSLGVIVILFAHTIQVWSWAFVFLLINAFDVFADAFYFAMATYTTVGYGDVILEPGTRIFATFAAVTGFLTFGISTAFLMTVISALFPKIHGHDT</sequence>
<dbReference type="Gene3D" id="1.10.287.70">
    <property type="match status" value="1"/>
</dbReference>
<protein>
    <recommendedName>
        <fullName evidence="2">Potassium channel domain-containing protein</fullName>
    </recommendedName>
</protein>
<name>A0A1P8MU22_9RHOB</name>
<dbReference type="EMBL" id="CP019312">
    <property type="protein sequence ID" value="APX11503.1"/>
    <property type="molecule type" value="Genomic_DNA"/>
</dbReference>
<reference evidence="3 4" key="1">
    <citation type="submission" date="2017-01" db="EMBL/GenBank/DDBJ databases">
        <title>Complete genome of Tateyamaria omphalii DOK1-4 isolated from seawater in Dokdo.</title>
        <authorList>
            <person name="Kim J.H."/>
            <person name="Chi W.-J."/>
        </authorList>
    </citation>
    <scope>NUCLEOTIDE SEQUENCE [LARGE SCALE GENOMIC DNA]</scope>
    <source>
        <strain evidence="3 4">DOK1-4</strain>
    </source>
</reference>
<feature type="transmembrane region" description="Helical" evidence="1">
    <location>
        <begin position="110"/>
        <end position="138"/>
    </location>
</feature>
<evidence type="ECO:0000256" key="1">
    <source>
        <dbReference type="SAM" id="Phobius"/>
    </source>
</evidence>
<keyword evidence="4" id="KW-1185">Reference proteome</keyword>
<dbReference type="RefSeq" id="WP_076627365.1">
    <property type="nucleotide sequence ID" value="NZ_CP019312.1"/>
</dbReference>
<keyword evidence="1" id="KW-0472">Membrane</keyword>
<evidence type="ECO:0000259" key="2">
    <source>
        <dbReference type="Pfam" id="PF07885"/>
    </source>
</evidence>
<evidence type="ECO:0000313" key="3">
    <source>
        <dbReference type="EMBL" id="APX11503.1"/>
    </source>
</evidence>
<organism evidence="3 4">
    <name type="scientific">Tateyamaria omphalii</name>
    <dbReference type="NCBI Taxonomy" id="299262"/>
    <lineage>
        <taxon>Bacteria</taxon>
        <taxon>Pseudomonadati</taxon>
        <taxon>Pseudomonadota</taxon>
        <taxon>Alphaproteobacteria</taxon>
        <taxon>Rhodobacterales</taxon>
        <taxon>Roseobacteraceae</taxon>
        <taxon>Tateyamaria</taxon>
    </lineage>
</organism>
<accession>A0A1P8MU22</accession>
<dbReference type="InterPro" id="IPR013099">
    <property type="entry name" value="K_chnl_dom"/>
</dbReference>
<dbReference type="STRING" id="299262.BWR18_07270"/>